<evidence type="ECO:0000256" key="5">
    <source>
        <dbReference type="ARBA" id="ARBA00022723"/>
    </source>
</evidence>
<dbReference type="Proteomes" id="UP000610960">
    <property type="component" value="Unassembled WGS sequence"/>
</dbReference>
<comment type="similarity">
    <text evidence="2">Belongs to the galactose-1-phosphate uridylyltransferase type 1 family.</text>
</comment>
<dbReference type="EMBL" id="BMNL01000004">
    <property type="protein sequence ID" value="GGP22444.1"/>
    <property type="molecule type" value="Genomic_DNA"/>
</dbReference>
<keyword evidence="6" id="KW-0862">Zinc</keyword>
<evidence type="ECO:0000313" key="11">
    <source>
        <dbReference type="EMBL" id="GGP22444.1"/>
    </source>
</evidence>
<dbReference type="AlphaFoldDB" id="A0A830H0U3"/>
<evidence type="ECO:0000259" key="10">
    <source>
        <dbReference type="Pfam" id="PF02744"/>
    </source>
</evidence>
<gene>
    <name evidence="11" type="ORF">GCM10007981_18530</name>
</gene>
<evidence type="ECO:0000256" key="1">
    <source>
        <dbReference type="ARBA" id="ARBA00001947"/>
    </source>
</evidence>
<name>A0A830H0U3_9CREN</name>
<feature type="domain" description="Galactose-1-phosphate uridyl transferase C-terminal" evidence="10">
    <location>
        <begin position="159"/>
        <end position="289"/>
    </location>
</feature>
<reference evidence="11" key="2">
    <citation type="submission" date="2020-09" db="EMBL/GenBank/DDBJ databases">
        <authorList>
            <person name="Sun Q."/>
            <person name="Ohkuma M."/>
        </authorList>
    </citation>
    <scope>NUCLEOTIDE SEQUENCE</scope>
    <source>
        <strain evidence="11">JCM 10088</strain>
    </source>
</reference>
<dbReference type="PANTHER" id="PTHR11943">
    <property type="entry name" value="GALACTOSE-1-PHOSPHATE URIDYLYLTRANSFERASE"/>
    <property type="match status" value="1"/>
</dbReference>
<evidence type="ECO:0000259" key="9">
    <source>
        <dbReference type="Pfam" id="PF01087"/>
    </source>
</evidence>
<dbReference type="PIRSF" id="PIRSF000808">
    <property type="entry name" value="GalT"/>
    <property type="match status" value="1"/>
</dbReference>
<evidence type="ECO:0000313" key="12">
    <source>
        <dbReference type="Proteomes" id="UP000610960"/>
    </source>
</evidence>
<proteinExistence type="inferred from homology"/>
<keyword evidence="3 11" id="KW-0808">Transferase</keyword>
<dbReference type="InterPro" id="IPR005850">
    <property type="entry name" value="GalP_Utransf_C"/>
</dbReference>
<dbReference type="InterPro" id="IPR005849">
    <property type="entry name" value="GalP_Utransf_N"/>
</dbReference>
<evidence type="ECO:0000256" key="7">
    <source>
        <dbReference type="ARBA" id="ARBA00023277"/>
    </source>
</evidence>
<evidence type="ECO:0000256" key="2">
    <source>
        <dbReference type="ARBA" id="ARBA00010951"/>
    </source>
</evidence>
<dbReference type="GO" id="GO:0008108">
    <property type="term" value="F:UDP-glucose:hexose-1-phosphate uridylyltransferase activity"/>
    <property type="evidence" value="ECO:0007669"/>
    <property type="project" value="InterPro"/>
</dbReference>
<keyword evidence="4 11" id="KW-0548">Nucleotidyltransferase</keyword>
<dbReference type="GO" id="GO:0005737">
    <property type="term" value="C:cytoplasm"/>
    <property type="evidence" value="ECO:0007669"/>
    <property type="project" value="TreeGrafter"/>
</dbReference>
<dbReference type="UniPathway" id="UPA00214"/>
<dbReference type="Pfam" id="PF02744">
    <property type="entry name" value="GalP_UDP_tr_C"/>
    <property type="match status" value="1"/>
</dbReference>
<feature type="domain" description="Galactose-1-phosphate uridyl transferase N-terminal" evidence="9">
    <location>
        <begin position="65"/>
        <end position="152"/>
    </location>
</feature>
<sequence>MGMELRFNPLIGEWIMISTVRESRPWQPSSACPFDPGNEETGIGWSYLILPNRYPMLVPSPPRNSRTPGFKSRRSFGYCKVVVESPNHSLIDLHLMSLDELTNVLLGVRREVSDMEGQGFVKYVYFFRNKGREIGVSLTHPHSQIYALPYVPLRVRLEARNMRRYMKRRGSCMLCDELKAEAGSERLIYINDGFAIIKPYYSMWPYEIHVIPRRHVQKLTQLTDDEVRLMADSLRASTYMLDSVLGRDMPYVMAVHQAPVKFHESFHLHVEFYPMLRDAGKMKYAAGVEWGLWTFTYDSSPEAKAAELRRSCASARDLVGRCV</sequence>
<dbReference type="RefSeq" id="WP_188597112.1">
    <property type="nucleotide sequence ID" value="NZ_BMNL01000004.1"/>
</dbReference>
<dbReference type="SUPFAM" id="SSF54197">
    <property type="entry name" value="HIT-like"/>
    <property type="match status" value="2"/>
</dbReference>
<keyword evidence="5" id="KW-0479">Metal-binding</keyword>
<accession>A0A830H0U3</accession>
<reference evidence="11" key="1">
    <citation type="journal article" date="2014" name="Int. J. Syst. Evol. Microbiol.">
        <title>Complete genome sequence of Corynebacterium casei LMG S-19264T (=DSM 44701T), isolated from a smear-ripened cheese.</title>
        <authorList>
            <consortium name="US DOE Joint Genome Institute (JGI-PGF)"/>
            <person name="Walter F."/>
            <person name="Albersmeier A."/>
            <person name="Kalinowski J."/>
            <person name="Ruckert C."/>
        </authorList>
    </citation>
    <scope>NUCLEOTIDE SEQUENCE</scope>
    <source>
        <strain evidence="11">JCM 10088</strain>
    </source>
</reference>
<dbReference type="Pfam" id="PF01087">
    <property type="entry name" value="GalP_UDP_transf"/>
    <property type="match status" value="1"/>
</dbReference>
<dbReference type="InterPro" id="IPR001937">
    <property type="entry name" value="GalP_UDPtransf1"/>
</dbReference>
<evidence type="ECO:0000256" key="4">
    <source>
        <dbReference type="ARBA" id="ARBA00022695"/>
    </source>
</evidence>
<comment type="cofactor">
    <cofactor evidence="1">
        <name>Zn(2+)</name>
        <dbReference type="ChEBI" id="CHEBI:29105"/>
    </cofactor>
</comment>
<dbReference type="PANTHER" id="PTHR11943:SF1">
    <property type="entry name" value="GALACTOSE-1-PHOSPHATE URIDYLYLTRANSFERASE"/>
    <property type="match status" value="1"/>
</dbReference>
<dbReference type="OrthoDB" id="7650at2157"/>
<comment type="caution">
    <text evidence="11">The sequence shown here is derived from an EMBL/GenBank/DDBJ whole genome shotgun (WGS) entry which is preliminary data.</text>
</comment>
<organism evidence="11 12">
    <name type="scientific">Thermocladium modestius</name>
    <dbReference type="NCBI Taxonomy" id="62609"/>
    <lineage>
        <taxon>Archaea</taxon>
        <taxon>Thermoproteota</taxon>
        <taxon>Thermoprotei</taxon>
        <taxon>Thermoproteales</taxon>
        <taxon>Thermoproteaceae</taxon>
        <taxon>Thermocladium</taxon>
    </lineage>
</organism>
<evidence type="ECO:0000256" key="8">
    <source>
        <dbReference type="PIRSR" id="PIRSR000808-1"/>
    </source>
</evidence>
<dbReference type="GO" id="GO:0033499">
    <property type="term" value="P:galactose catabolic process via UDP-galactose, Leloir pathway"/>
    <property type="evidence" value="ECO:0007669"/>
    <property type="project" value="TreeGrafter"/>
</dbReference>
<evidence type="ECO:0000256" key="6">
    <source>
        <dbReference type="ARBA" id="ARBA00022833"/>
    </source>
</evidence>
<dbReference type="InterPro" id="IPR036265">
    <property type="entry name" value="HIT-like_sf"/>
</dbReference>
<dbReference type="Gene3D" id="3.30.428.10">
    <property type="entry name" value="HIT-like"/>
    <property type="match status" value="2"/>
</dbReference>
<feature type="active site" description="Tele-UMP-histidine intermediate" evidence="8">
    <location>
        <position position="142"/>
    </location>
</feature>
<keyword evidence="7" id="KW-0119">Carbohydrate metabolism</keyword>
<dbReference type="GO" id="GO:0008270">
    <property type="term" value="F:zinc ion binding"/>
    <property type="evidence" value="ECO:0007669"/>
    <property type="project" value="InterPro"/>
</dbReference>
<protein>
    <submittedName>
        <fullName evidence="11">Galactose-1-phosphate uridylyltransferase</fullName>
    </submittedName>
</protein>
<evidence type="ECO:0000256" key="3">
    <source>
        <dbReference type="ARBA" id="ARBA00022679"/>
    </source>
</evidence>
<dbReference type="NCBIfam" id="TIGR00209">
    <property type="entry name" value="galT_1"/>
    <property type="match status" value="1"/>
</dbReference>
<keyword evidence="12" id="KW-1185">Reference proteome</keyword>